<reference evidence="14" key="1">
    <citation type="submission" date="2020-09" db="EMBL/GenBank/DDBJ databases">
        <title>Comparative genome analyses of four rice-infecting Rhizoctonia solani isolates reveal extensive enrichment of homogalacturonan modification genes.</title>
        <authorList>
            <person name="Lee D.-Y."/>
            <person name="Jeon J."/>
            <person name="Kim K.-T."/>
            <person name="Cheong K."/>
            <person name="Song H."/>
            <person name="Choi G."/>
            <person name="Ko J."/>
            <person name="Opiyo S.O."/>
            <person name="Zuo S."/>
            <person name="Madhav S."/>
            <person name="Lee Y.-H."/>
            <person name="Wang G.-L."/>
        </authorList>
    </citation>
    <scope>NUCLEOTIDE SEQUENCE</scope>
    <source>
        <strain evidence="14">AG1-IA B2</strain>
    </source>
</reference>
<dbReference type="PROSITE" id="PS50303">
    <property type="entry name" value="PUM_HD"/>
    <property type="match status" value="1"/>
</dbReference>
<dbReference type="PROSITE" id="PS51214">
    <property type="entry name" value="IBB"/>
    <property type="match status" value="1"/>
</dbReference>
<feature type="repeat" description="ARM" evidence="8">
    <location>
        <begin position="1990"/>
        <end position="2032"/>
    </location>
</feature>
<evidence type="ECO:0000259" key="13">
    <source>
        <dbReference type="PROSITE" id="PS51214"/>
    </source>
</evidence>
<evidence type="ECO:0000313" key="14">
    <source>
        <dbReference type="EMBL" id="KAF8760767.1"/>
    </source>
</evidence>
<keyword evidence="7" id="KW-0326">Glycosidase</keyword>
<dbReference type="EMBL" id="JACYCF010000001">
    <property type="protein sequence ID" value="KAF8760767.1"/>
    <property type="molecule type" value="Genomic_DNA"/>
</dbReference>
<feature type="repeat" description="ARM" evidence="8">
    <location>
        <begin position="1948"/>
        <end position="1990"/>
    </location>
</feature>
<dbReference type="Pfam" id="PF01749">
    <property type="entry name" value="IBB"/>
    <property type="match status" value="1"/>
</dbReference>
<feature type="domain" description="PUM-HD" evidence="12">
    <location>
        <begin position="597"/>
        <end position="925"/>
    </location>
</feature>
<dbReference type="Pfam" id="PF00514">
    <property type="entry name" value="Arm"/>
    <property type="match status" value="7"/>
</dbReference>
<name>A0A8H7ILB9_9AGAM</name>
<dbReference type="GO" id="GO:0016747">
    <property type="term" value="F:acyltransferase activity, transferring groups other than amino-acyl groups"/>
    <property type="evidence" value="ECO:0007669"/>
    <property type="project" value="InterPro"/>
</dbReference>
<dbReference type="GO" id="GO:0005634">
    <property type="term" value="C:nucleus"/>
    <property type="evidence" value="ECO:0007669"/>
    <property type="project" value="UniProtKB-ARBA"/>
</dbReference>
<feature type="region of interest" description="Disordered" evidence="11">
    <location>
        <begin position="389"/>
        <end position="464"/>
    </location>
</feature>
<evidence type="ECO:0000256" key="9">
    <source>
        <dbReference type="PROSITE-ProRule" id="PRU00317"/>
    </source>
</evidence>
<keyword evidence="4" id="KW-0677">Repeat</keyword>
<dbReference type="FunFam" id="1.25.10.10:FF:000237">
    <property type="entry name" value="Pumilio homolog 9"/>
    <property type="match status" value="1"/>
</dbReference>
<dbReference type="InterPro" id="IPR036975">
    <property type="entry name" value="Importin-a_IBB_sf"/>
</dbReference>
<feature type="repeat" description="Pumilio" evidence="9">
    <location>
        <begin position="736"/>
        <end position="771"/>
    </location>
</feature>
<dbReference type="InterPro" id="IPR000182">
    <property type="entry name" value="GNAT_dom"/>
</dbReference>
<dbReference type="Pfam" id="PF00806">
    <property type="entry name" value="PUF"/>
    <property type="match status" value="8"/>
</dbReference>
<dbReference type="Pfam" id="PF16186">
    <property type="entry name" value="Arm_3"/>
    <property type="match status" value="1"/>
</dbReference>
<evidence type="ECO:0000313" key="15">
    <source>
        <dbReference type="Proteomes" id="UP000614334"/>
    </source>
</evidence>
<dbReference type="Pfam" id="PF13302">
    <property type="entry name" value="Acetyltransf_3"/>
    <property type="match status" value="1"/>
</dbReference>
<dbReference type="FunFam" id="1.25.10.10:FF:000021">
    <property type="entry name" value="Importin subunit alpha"/>
    <property type="match status" value="1"/>
</dbReference>
<dbReference type="SMART" id="SM00185">
    <property type="entry name" value="ARM"/>
    <property type="match status" value="7"/>
</dbReference>
<evidence type="ECO:0000256" key="6">
    <source>
        <dbReference type="ARBA" id="ARBA00022927"/>
    </source>
</evidence>
<dbReference type="InterPro" id="IPR023296">
    <property type="entry name" value="Glyco_hydro_beta-prop_sf"/>
</dbReference>
<dbReference type="GO" id="GO:0003723">
    <property type="term" value="F:RNA binding"/>
    <property type="evidence" value="ECO:0007669"/>
    <property type="project" value="InterPro"/>
</dbReference>
<feature type="repeat" description="Pumilio" evidence="9">
    <location>
        <begin position="772"/>
        <end position="807"/>
    </location>
</feature>
<keyword evidence="5" id="KW-0378">Hydrolase</keyword>
<feature type="repeat" description="ARM" evidence="8">
    <location>
        <begin position="2159"/>
        <end position="2187"/>
    </location>
</feature>
<feature type="repeat" description="Pumilio" evidence="9">
    <location>
        <begin position="654"/>
        <end position="689"/>
    </location>
</feature>
<dbReference type="InterPro" id="IPR032413">
    <property type="entry name" value="Arm_3"/>
</dbReference>
<keyword evidence="6" id="KW-0653">Protein transport</keyword>
<dbReference type="InterPro" id="IPR033133">
    <property type="entry name" value="PUM-HD"/>
</dbReference>
<evidence type="ECO:0000256" key="2">
    <source>
        <dbReference type="ARBA" id="ARBA00010394"/>
    </source>
</evidence>
<dbReference type="PANTHER" id="PTHR23316">
    <property type="entry name" value="IMPORTIN ALPHA"/>
    <property type="match status" value="1"/>
</dbReference>
<proteinExistence type="inferred from homology"/>
<dbReference type="GO" id="GO:0004553">
    <property type="term" value="F:hydrolase activity, hydrolyzing O-glycosyl compounds"/>
    <property type="evidence" value="ECO:0007669"/>
    <property type="project" value="InterPro"/>
</dbReference>
<comment type="similarity">
    <text evidence="1">Belongs to the glycosyl hydrolase 43 family.</text>
</comment>
<dbReference type="InterPro" id="IPR006710">
    <property type="entry name" value="Glyco_hydro_43"/>
</dbReference>
<evidence type="ECO:0000256" key="10">
    <source>
        <dbReference type="PROSITE-ProRule" id="PRU00561"/>
    </source>
</evidence>
<evidence type="ECO:0000256" key="3">
    <source>
        <dbReference type="ARBA" id="ARBA00022448"/>
    </source>
</evidence>
<evidence type="ECO:0000256" key="4">
    <source>
        <dbReference type="ARBA" id="ARBA00022737"/>
    </source>
</evidence>
<dbReference type="SUPFAM" id="SSF55729">
    <property type="entry name" value="Acyl-CoA N-acyltransferases (Nat)"/>
    <property type="match status" value="1"/>
</dbReference>
<comment type="caution">
    <text evidence="14">The sequence shown here is derived from an EMBL/GenBank/DDBJ whole genome shotgun (WGS) entry which is preliminary data.</text>
</comment>
<feature type="repeat" description="Pumilio" evidence="9">
    <location>
        <begin position="808"/>
        <end position="846"/>
    </location>
</feature>
<feature type="repeat" description="Pumilio" evidence="9">
    <location>
        <begin position="862"/>
        <end position="899"/>
    </location>
</feature>
<dbReference type="InterPro" id="IPR033712">
    <property type="entry name" value="Pumilio_RNA-bd"/>
</dbReference>
<feature type="region of interest" description="Disordered" evidence="11">
    <location>
        <begin position="269"/>
        <end position="316"/>
    </location>
</feature>
<dbReference type="InterPro" id="IPR016181">
    <property type="entry name" value="Acyl_CoA_acyltransferase"/>
</dbReference>
<feature type="domain" description="IBB" evidence="13">
    <location>
        <begin position="1830"/>
        <end position="1894"/>
    </location>
</feature>
<dbReference type="InterPro" id="IPR000225">
    <property type="entry name" value="Armadillo"/>
</dbReference>
<dbReference type="Gene3D" id="3.40.630.30">
    <property type="match status" value="1"/>
</dbReference>
<accession>A0A8H7ILB9</accession>
<dbReference type="InterPro" id="IPR001313">
    <property type="entry name" value="Pumilio_RNA-bd_rpt"/>
</dbReference>
<dbReference type="CDD" id="cd18821">
    <property type="entry name" value="GH43_Pc3Gal43A-like"/>
    <property type="match status" value="1"/>
</dbReference>
<dbReference type="InterPro" id="IPR002652">
    <property type="entry name" value="Importin-a_IBB"/>
</dbReference>
<dbReference type="Gene3D" id="1.25.10.10">
    <property type="entry name" value="Leucine-rich Repeat Variant"/>
    <property type="match status" value="2"/>
</dbReference>
<dbReference type="Proteomes" id="UP000614334">
    <property type="component" value="Unassembled WGS sequence"/>
</dbReference>
<sequence length="2349" mass="259604">MRVSFPHFLAGLDAFGAWIIYSAADLTASALLTVPPPVPDGLEKLRVYGLSPVVHATMAPALDQRGAPAGGNTERNRSPPAFLDLANSAARQGANLPDVNSRIEQKRMEHERQRLQQRKIFEEQMRMLEHQQALEEQKLMGSPALGGGPLNPALSLIGGGAMQHHPAMSAPTTPPRTNSVLPMSSHNIDSDLAAALSSHGLAPGSRLSSGSLFSGVSFGTPQSAFHSPANTTEKRKSVNYADFAEYNTYSPDATTHAHTVAMPSVSQFGSHTHTAGAKSMPGSRRGSGNHGDLPGINLQGLSIRDSNTPNQPGQTGILKNGVGGVFGPTTSQSKTFNPGFLLDEELDKEVSRDMHKSVNFLPLSSEEEPKSLLKSDSYSKLSASSAALDLAPLSQTPPRGPGPNGRLDNSKSSEWPPFSGGVRPNEQARMRNVTNPGTIGGSRPSSGMGGHTSSSPTTIPGDVGIANASARSVPATPMSARQNIPGKTVGLPSGEVGSFNEQNNGTYNMNRLSGAFDTPVTFSSVQSSGNEENFSNNLSGDIGGAQNFNSFDYDGGARNNAHSGSTALYQHNGSRYGLALGNGRFMSQENNKMSGLHGTKHKRGDMDLNRFAGTRLEDLVGEIPALCKDQHGCRYLQKKLEEGVPEHRDIIFHETFSLFAELMTDPFGNYLCQKLLEYSTDEQRNMICESVAHDLVGISLNMHGTRAVQKMIDFLSTQRQANPSSYDAQIHSIIMALSMHVVTLIKDLNGNHVIQKCLNRLIPEDNQFIYNAVAAHCVEVATHRHGCCVLQRCIDHASDSQRIQLVTEITFNALTLVQDPYGNYVVQYILDLNDNRFSDAFKRIEKCIRVAEHNTRKMLIEELLNRNRLEKLLRDSFGNYCVQTALDYAEPTQRMLLVEGIRPILPLIRNTPYGKRIQSKLQREQMENHQQYGGNHGGYNPTHAALVNLAMNGNGIGMGGRHVSQPSIITARSPTHTIPIDHYGTPHMMASNLHHSPMTTTAAFPNVSGFSNPMPNNYGALGISAGMSDPYQRANFPTACKPNSHSLFNIPAYRTISIPSQAYTYYQPPHSVITNDFLARAYLTTMRLNEYTAIIGQKVVLVPYRSEHVEQYHKWMQDPELLELTASEPLSFEEEMDMQRKWRNDADKLTFIILARTNPDLAVTDPNSIHELPMIGDVNLFLKDVETDDGDRKEAEVEIMIAERGYRRKGLAFEALQIFLNYTTSRDLEPSGLELSPYQLVVRIGGSNLPSRELFRRLGFVVSKEVVVFDEVEMRWNWSESGMQPELSREEARASFLSILASSPAASLPNGDMHQAKREADFGGPQRCKESACFTPSGYFVRGLLCQLKFNMARVILALLGILQIALAANKWIVPGAVWRDTDGNVLHAHAGGITQDGARKASFQWITVYSSKDLLNWKNEGIALAPVNGTEIGPEQVVERPKVVYNEPTKTWVMWFHADNSSYGLLGQGVATSPNITGPYTFQYTLRPLGDFSQDIGLFQDDDGKVYTLYSNGDSDPAHDNKITLLNENYTQPLKEVYTFYDFDLEAPNILRTPNLYYIIMSHKTGYRPNNVVYFSAQNISGPWSIQNYITPMGTRAFNSQSTFNIRVKGSKRTSWIYAGDQWATSRDLYESTYIWLPVEVDDRTGSLKITWHDIFSIDVKTGNFIYPTGKTYEAENGAVTGSAYATRCRIKGNGRPQWVSFYYHNPDGLFGDNRGVSGQSFQLARFASVSINGATPVRMRQRDTNAGVIMTQSLNVTFTKGSNNSITIGGYNGGNSILYAFGQIDSFQRALKSWDLFVPAFLVWKRSGFIKTICLPIRGLNHHRSQVSPLYTRTYLTMDRGSERRQNFKNKAGLKQDELRRRREEQQIEIRRQKRDENISKRRNLAVDVGPIQTMRRRREVAGKLTAMVSDVFSTDQDRQLDATTKFRKLLSKEKNPPIEKVIECGVVPRFVEFLRGNHSMLQFEAAWALTNIASGTADHTQVVISHGAVPEFINLLSSPVMDVREQAVWALGNIAGDSPKCRDYVLQQGALRPLLALLSEHHKLSMLRNATWTLSNFCRGKNPQPDWDLISPALTVLTKLIYSMDDEVLIDACWAISYLSDGSNDKIQAVIESGVCRRLVDLLMHPSTSVQTPALRSVGNIVTGDDLQTQVVIASGALPALLSLLSSPKDGIRKEACWTISNITAGSPHQIQANADFKTKKEACWAISNATSGGLQEPSQIRYLVSQGCIKPLCDLLTMSDNKVIQVALDGLDNVLKVGEMDKEAAGPGAVNQYAIYVEEAGGMITIHNLQHHDNLEIYKKAFFIMDRYFPDEEEEDVAGHVDEASTFAYNTDVAAPQGGFNFGQQ</sequence>
<dbReference type="PROSITE" id="PS50302">
    <property type="entry name" value="PUM"/>
    <property type="match status" value="6"/>
</dbReference>
<feature type="compositionally biased region" description="Polar residues" evidence="11">
    <location>
        <begin position="304"/>
        <end position="314"/>
    </location>
</feature>
<dbReference type="CDD" id="cd07920">
    <property type="entry name" value="Pumilio"/>
    <property type="match status" value="1"/>
</dbReference>
<comment type="similarity">
    <text evidence="2">Belongs to the importin alpha family.</text>
</comment>
<evidence type="ECO:0000256" key="1">
    <source>
        <dbReference type="ARBA" id="ARBA00009865"/>
    </source>
</evidence>
<dbReference type="Gene3D" id="1.20.5.690">
    <property type="entry name" value="Importin-alpha, importin-beta-binding domain"/>
    <property type="match status" value="1"/>
</dbReference>
<evidence type="ECO:0000256" key="8">
    <source>
        <dbReference type="PROSITE-ProRule" id="PRU00259"/>
    </source>
</evidence>
<organism evidence="14 15">
    <name type="scientific">Rhizoctonia solani</name>
    <dbReference type="NCBI Taxonomy" id="456999"/>
    <lineage>
        <taxon>Eukaryota</taxon>
        <taxon>Fungi</taxon>
        <taxon>Dikarya</taxon>
        <taxon>Basidiomycota</taxon>
        <taxon>Agaricomycotina</taxon>
        <taxon>Agaricomycetes</taxon>
        <taxon>Cantharellales</taxon>
        <taxon>Ceratobasidiaceae</taxon>
        <taxon>Rhizoctonia</taxon>
    </lineage>
</organism>
<dbReference type="SUPFAM" id="SSF48371">
    <property type="entry name" value="ARM repeat"/>
    <property type="match status" value="2"/>
</dbReference>
<dbReference type="SUPFAM" id="SSF75005">
    <property type="entry name" value="Arabinanase/levansucrase/invertase"/>
    <property type="match status" value="1"/>
</dbReference>
<dbReference type="GO" id="GO:0005975">
    <property type="term" value="P:carbohydrate metabolic process"/>
    <property type="evidence" value="ECO:0007669"/>
    <property type="project" value="InterPro"/>
</dbReference>
<feature type="region of interest" description="Disordered" evidence="11">
    <location>
        <begin position="159"/>
        <end position="185"/>
    </location>
</feature>
<protein>
    <submittedName>
        <fullName evidence="14">ARM repeat-containing protein</fullName>
    </submittedName>
</protein>
<keyword evidence="3 10" id="KW-0813">Transport</keyword>
<dbReference type="GO" id="GO:0061608">
    <property type="term" value="F:nuclear import signal receptor activity"/>
    <property type="evidence" value="ECO:0007669"/>
    <property type="project" value="InterPro"/>
</dbReference>
<dbReference type="InterPro" id="IPR016024">
    <property type="entry name" value="ARM-type_fold"/>
</dbReference>
<dbReference type="SMART" id="SM00025">
    <property type="entry name" value="Pumilio"/>
    <property type="match status" value="7"/>
</dbReference>
<evidence type="ECO:0000256" key="7">
    <source>
        <dbReference type="ARBA" id="ARBA00023295"/>
    </source>
</evidence>
<evidence type="ECO:0000256" key="5">
    <source>
        <dbReference type="ARBA" id="ARBA00022801"/>
    </source>
</evidence>
<feature type="compositionally biased region" description="Polar residues" evidence="11">
    <location>
        <begin position="175"/>
        <end position="185"/>
    </location>
</feature>
<dbReference type="Gene3D" id="2.115.10.20">
    <property type="entry name" value="Glycosyl hydrolase domain, family 43"/>
    <property type="match status" value="1"/>
</dbReference>
<dbReference type="GO" id="GO:0006606">
    <property type="term" value="P:protein import into nucleus"/>
    <property type="evidence" value="ECO:0007669"/>
    <property type="project" value="InterPro"/>
</dbReference>
<dbReference type="InterPro" id="IPR011989">
    <property type="entry name" value="ARM-like"/>
</dbReference>
<dbReference type="PROSITE" id="PS50176">
    <property type="entry name" value="ARM_REPEAT"/>
    <property type="match status" value="3"/>
</dbReference>
<gene>
    <name evidence="14" type="ORF">RHS01_00970</name>
</gene>
<feature type="repeat" description="Pumilio" evidence="9">
    <location>
        <begin position="618"/>
        <end position="653"/>
    </location>
</feature>
<evidence type="ECO:0000256" key="11">
    <source>
        <dbReference type="SAM" id="MobiDB-lite"/>
    </source>
</evidence>
<dbReference type="Pfam" id="PF04616">
    <property type="entry name" value="Glyco_hydro_43"/>
    <property type="match status" value="1"/>
</dbReference>
<evidence type="ECO:0000259" key="12">
    <source>
        <dbReference type="PROSITE" id="PS50303"/>
    </source>
</evidence>